<evidence type="ECO:0000259" key="1">
    <source>
        <dbReference type="Pfam" id="PF01419"/>
    </source>
</evidence>
<name>A0AAV9W873_9PEZI</name>
<dbReference type="SUPFAM" id="SSF51101">
    <property type="entry name" value="Mannose-binding lectins"/>
    <property type="match status" value="1"/>
</dbReference>
<reference evidence="2 3" key="1">
    <citation type="submission" date="2023-08" db="EMBL/GenBank/DDBJ databases">
        <authorList>
            <person name="Palmer J.M."/>
        </authorList>
    </citation>
    <scope>NUCLEOTIDE SEQUENCE [LARGE SCALE GENOMIC DNA]</scope>
    <source>
        <strain evidence="2 3">TWF481</strain>
    </source>
</reference>
<gene>
    <name evidence="2" type="ORF">TWF481_008781</name>
</gene>
<accession>A0AAV9W873</accession>
<dbReference type="InterPro" id="IPR001229">
    <property type="entry name" value="Jacalin-like_lectin_dom"/>
</dbReference>
<feature type="domain" description="Jacalin-type lectin" evidence="1">
    <location>
        <begin position="310"/>
        <end position="406"/>
    </location>
</feature>
<comment type="caution">
    <text evidence="2">The sequence shown here is derived from an EMBL/GenBank/DDBJ whole genome shotgun (WGS) entry which is preliminary data.</text>
</comment>
<dbReference type="InterPro" id="IPR036404">
    <property type="entry name" value="Jacalin-like_lectin_dom_sf"/>
</dbReference>
<evidence type="ECO:0000313" key="2">
    <source>
        <dbReference type="EMBL" id="KAK6503775.1"/>
    </source>
</evidence>
<proteinExistence type="predicted"/>
<organism evidence="2 3">
    <name type="scientific">Arthrobotrys musiformis</name>
    <dbReference type="NCBI Taxonomy" id="47236"/>
    <lineage>
        <taxon>Eukaryota</taxon>
        <taxon>Fungi</taxon>
        <taxon>Dikarya</taxon>
        <taxon>Ascomycota</taxon>
        <taxon>Pezizomycotina</taxon>
        <taxon>Orbiliomycetes</taxon>
        <taxon>Orbiliales</taxon>
        <taxon>Orbiliaceae</taxon>
        <taxon>Arthrobotrys</taxon>
    </lineage>
</organism>
<dbReference type="EMBL" id="JAVHJL010000005">
    <property type="protein sequence ID" value="KAK6503775.1"/>
    <property type="molecule type" value="Genomic_DNA"/>
</dbReference>
<dbReference type="AlphaFoldDB" id="A0AAV9W873"/>
<evidence type="ECO:0000313" key="3">
    <source>
        <dbReference type="Proteomes" id="UP001370758"/>
    </source>
</evidence>
<protein>
    <recommendedName>
        <fullName evidence="1">Jacalin-type lectin domain-containing protein</fullName>
    </recommendedName>
</protein>
<keyword evidence="3" id="KW-1185">Reference proteome</keyword>
<dbReference type="Proteomes" id="UP001370758">
    <property type="component" value="Unassembled WGS sequence"/>
</dbReference>
<sequence>MSDPTIPPLKGPLTPPIVINWLRRCNRAFRSYSYLHPSYKIEPVGDAIFQTPATENLYTWWATNSMDLIEGSSWEGFEDALKKEALGEKWQLDALREYYTISQGDMSTESYAGEIKRLAKVVGCIGFDTNDEKFVEKCQLIFRARPEVVEKILEKEVKDHLSIVNAERDDVVGWLEKHEGSTEVVKDIEQESSSGEIVLTPDSTPTLATPAPEFDSFPAVYVLGQCHSSPQQSTASTPYYRAFNDITNIPDGPHPIRCLSGITFSYQSRRNTPLFFTTHGFVRLRYVKPYLSEETTVDATEYPTGPRGGPAVGEYISGQNTPHNFGAKEYITSYQVQYSAPAEDPGVAVRRLGLGTSEGRMFDSSLDTGLSPWDVEVTAPDGWAIVGFYGSSYTKPSRGYIRAIGAIFGRLSDDRTMVGVCS</sequence>
<dbReference type="Gene3D" id="2.100.10.30">
    <property type="entry name" value="Jacalin-like lectin domain"/>
    <property type="match status" value="1"/>
</dbReference>
<dbReference type="Pfam" id="PF01419">
    <property type="entry name" value="Jacalin"/>
    <property type="match status" value="1"/>
</dbReference>